<accession>A0AA38TAU8</accession>
<keyword evidence="3" id="KW-1185">Reference proteome</keyword>
<dbReference type="EMBL" id="JARYMX010000004">
    <property type="protein sequence ID" value="KAJ9550576.1"/>
    <property type="molecule type" value="Genomic_DNA"/>
</dbReference>
<evidence type="ECO:0000256" key="1">
    <source>
        <dbReference type="SAM" id="MobiDB-lite"/>
    </source>
</evidence>
<sequence length="167" mass="18526">MAVVKTDLLMGDEGFLTAAAKFLEENLYKMLTNENGVVKWPFDGVFSQGMLPLTHETISIDYNDSVSLSASKESNEDLEIGVCLSVTETAAFKNEKQEMVNNFNGAFDTQDRMRHDKTEQTCPTFGKSTIRPSATGPGGSRYRHRGEPNGMRGTVKDEMVFIDIESL</sequence>
<organism evidence="2 3">
    <name type="scientific">Centaurea solstitialis</name>
    <name type="common">yellow star-thistle</name>
    <dbReference type="NCBI Taxonomy" id="347529"/>
    <lineage>
        <taxon>Eukaryota</taxon>
        <taxon>Viridiplantae</taxon>
        <taxon>Streptophyta</taxon>
        <taxon>Embryophyta</taxon>
        <taxon>Tracheophyta</taxon>
        <taxon>Spermatophyta</taxon>
        <taxon>Magnoliopsida</taxon>
        <taxon>eudicotyledons</taxon>
        <taxon>Gunneridae</taxon>
        <taxon>Pentapetalae</taxon>
        <taxon>asterids</taxon>
        <taxon>campanulids</taxon>
        <taxon>Asterales</taxon>
        <taxon>Asteraceae</taxon>
        <taxon>Carduoideae</taxon>
        <taxon>Cardueae</taxon>
        <taxon>Centaureinae</taxon>
        <taxon>Centaurea</taxon>
    </lineage>
</organism>
<feature type="region of interest" description="Disordered" evidence="1">
    <location>
        <begin position="119"/>
        <end position="152"/>
    </location>
</feature>
<proteinExistence type="predicted"/>
<reference evidence="2" key="1">
    <citation type="submission" date="2023-03" db="EMBL/GenBank/DDBJ databases">
        <title>Chromosome-scale reference genome and RAD-based genetic map of yellow starthistle (Centaurea solstitialis) reveal putative structural variation and QTLs associated with invader traits.</title>
        <authorList>
            <person name="Reatini B."/>
            <person name="Cang F.A."/>
            <person name="Jiang Q."/>
            <person name="Mckibben M.T.W."/>
            <person name="Barker M.S."/>
            <person name="Rieseberg L.H."/>
            <person name="Dlugosch K.M."/>
        </authorList>
    </citation>
    <scope>NUCLEOTIDE SEQUENCE</scope>
    <source>
        <strain evidence="2">CAN-66</strain>
        <tissue evidence="2">Leaf</tissue>
    </source>
</reference>
<evidence type="ECO:0000313" key="2">
    <source>
        <dbReference type="EMBL" id="KAJ9550576.1"/>
    </source>
</evidence>
<dbReference type="AlphaFoldDB" id="A0AA38TAU8"/>
<name>A0AA38TAU8_9ASTR</name>
<comment type="caution">
    <text evidence="2">The sequence shown here is derived from an EMBL/GenBank/DDBJ whole genome shotgun (WGS) entry which is preliminary data.</text>
</comment>
<evidence type="ECO:0000313" key="3">
    <source>
        <dbReference type="Proteomes" id="UP001172457"/>
    </source>
</evidence>
<feature type="compositionally biased region" description="Polar residues" evidence="1">
    <location>
        <begin position="120"/>
        <end position="132"/>
    </location>
</feature>
<protein>
    <submittedName>
        <fullName evidence="2">Uncharacterized protein</fullName>
    </submittedName>
</protein>
<dbReference type="Proteomes" id="UP001172457">
    <property type="component" value="Chromosome 4"/>
</dbReference>
<gene>
    <name evidence="2" type="ORF">OSB04_014621</name>
</gene>